<evidence type="ECO:0000256" key="2">
    <source>
        <dbReference type="ARBA" id="ARBA00004799"/>
    </source>
</evidence>
<evidence type="ECO:0000256" key="15">
    <source>
        <dbReference type="ARBA" id="ARBA00030592"/>
    </source>
</evidence>
<keyword evidence="10 21" id="KW-0547">Nucleotide-binding</keyword>
<dbReference type="UniPathway" id="UPA00077">
    <property type="reaction ID" value="UER00157"/>
</dbReference>
<keyword evidence="8 21" id="KW-0436">Ligase</keyword>
<evidence type="ECO:0000259" key="23">
    <source>
        <dbReference type="Pfam" id="PF08245"/>
    </source>
</evidence>
<evidence type="ECO:0000256" key="6">
    <source>
        <dbReference type="ARBA" id="ARBA00013025"/>
    </source>
</evidence>
<organism evidence="24 25">
    <name type="scientific">Halomonas beimenensis</name>
    <dbReference type="NCBI Taxonomy" id="475662"/>
    <lineage>
        <taxon>Bacteria</taxon>
        <taxon>Pseudomonadati</taxon>
        <taxon>Pseudomonadota</taxon>
        <taxon>Gammaproteobacteria</taxon>
        <taxon>Oceanospirillales</taxon>
        <taxon>Halomonadaceae</taxon>
        <taxon>Halomonas</taxon>
    </lineage>
</organism>
<evidence type="ECO:0000313" key="24">
    <source>
        <dbReference type="EMBL" id="ATJ83100.1"/>
    </source>
</evidence>
<evidence type="ECO:0000256" key="17">
    <source>
        <dbReference type="ARBA" id="ARBA00047493"/>
    </source>
</evidence>
<proteinExistence type="inferred from homology"/>
<evidence type="ECO:0000256" key="5">
    <source>
        <dbReference type="ARBA" id="ARBA00013023"/>
    </source>
</evidence>
<dbReference type="InterPro" id="IPR036565">
    <property type="entry name" value="Mur-like_cat_sf"/>
</dbReference>
<dbReference type="EC" id="6.3.2.17" evidence="6"/>
<keyword evidence="13" id="KW-0289">Folate biosynthesis</keyword>
<dbReference type="OrthoDB" id="9809356at2"/>
<dbReference type="SUPFAM" id="SSF53623">
    <property type="entry name" value="MurD-like peptide ligases, catalytic domain"/>
    <property type="match status" value="1"/>
</dbReference>
<keyword evidence="9" id="KW-0479">Metal-binding</keyword>
<dbReference type="InterPro" id="IPR001645">
    <property type="entry name" value="Folylpolyglutamate_synth"/>
</dbReference>
<dbReference type="InterPro" id="IPR013221">
    <property type="entry name" value="Mur_ligase_cen"/>
</dbReference>
<evidence type="ECO:0000256" key="16">
    <source>
        <dbReference type="ARBA" id="ARBA00032510"/>
    </source>
</evidence>
<evidence type="ECO:0000256" key="13">
    <source>
        <dbReference type="ARBA" id="ARBA00022909"/>
    </source>
</evidence>
<comment type="pathway">
    <text evidence="2">Cofactor biosynthesis; tetrahydrofolate biosynthesis; 7,8-dihydrofolate from 2-amino-4-hydroxy-6-hydroxymethyl-7,8-dihydropteridine diphosphate and 4-aminobenzoate: step 2/2.</text>
</comment>
<dbReference type="KEGG" id="hbe:BEI_2113"/>
<comment type="catalytic activity">
    <reaction evidence="18">
        <text>10-formyltetrahydrofolyl-(gamma-L-Glu)(n) + L-glutamate + ATP = 10-formyltetrahydrofolyl-(gamma-L-Glu)(n+1) + ADP + phosphate + H(+)</text>
        <dbReference type="Rhea" id="RHEA:51904"/>
        <dbReference type="Rhea" id="RHEA-COMP:13088"/>
        <dbReference type="Rhea" id="RHEA-COMP:14300"/>
        <dbReference type="ChEBI" id="CHEBI:15378"/>
        <dbReference type="ChEBI" id="CHEBI:29985"/>
        <dbReference type="ChEBI" id="CHEBI:30616"/>
        <dbReference type="ChEBI" id="CHEBI:43474"/>
        <dbReference type="ChEBI" id="CHEBI:134413"/>
        <dbReference type="ChEBI" id="CHEBI:456216"/>
        <dbReference type="EC" id="6.3.2.17"/>
    </reaction>
</comment>
<dbReference type="Proteomes" id="UP000219993">
    <property type="component" value="Chromosome"/>
</dbReference>
<evidence type="ECO:0000313" key="25">
    <source>
        <dbReference type="Proteomes" id="UP000219993"/>
    </source>
</evidence>
<evidence type="ECO:0000256" key="11">
    <source>
        <dbReference type="ARBA" id="ARBA00022840"/>
    </source>
</evidence>
<comment type="function">
    <text evidence="1">Functions in two distinct reactions of the de novo folate biosynthetic pathway. Catalyzes the addition of a glutamate residue to dihydropteroate (7,8-dihydropteroate or H2Pte) to form dihydrofolate (7,8-dihydrofolate monoglutamate or H2Pte-Glu). Also catalyzes successive additions of L-glutamate to tetrahydrofolate or 10-formyltetrahydrofolate or 5,10-methylenetetrahydrofolate, leading to folylpolyglutamate derivatives.</text>
</comment>
<dbReference type="NCBIfam" id="NF008101">
    <property type="entry name" value="PRK10846.1"/>
    <property type="match status" value="1"/>
</dbReference>
<dbReference type="GO" id="GO:0046872">
    <property type="term" value="F:metal ion binding"/>
    <property type="evidence" value="ECO:0007669"/>
    <property type="project" value="UniProtKB-KW"/>
</dbReference>
<comment type="similarity">
    <text evidence="4 21">Belongs to the folylpolyglutamate synthase family.</text>
</comment>
<evidence type="ECO:0000256" key="20">
    <source>
        <dbReference type="ARBA" id="ARBA00049161"/>
    </source>
</evidence>
<name>A0A291P883_9GAMM</name>
<evidence type="ECO:0000256" key="7">
    <source>
        <dbReference type="ARBA" id="ARBA00019357"/>
    </source>
</evidence>
<dbReference type="GO" id="GO:0046654">
    <property type="term" value="P:tetrahydrofolate biosynthetic process"/>
    <property type="evidence" value="ECO:0007669"/>
    <property type="project" value="UniProtKB-UniPathway"/>
</dbReference>
<dbReference type="GO" id="GO:0005737">
    <property type="term" value="C:cytoplasm"/>
    <property type="evidence" value="ECO:0007669"/>
    <property type="project" value="TreeGrafter"/>
</dbReference>
<comment type="catalytic activity">
    <reaction evidence="19">
        <text>(6R)-5,10-methylenetetrahydrofolyl-(gamma-L-Glu)(n) + L-glutamate + ATP = (6R)-5,10-methylenetetrahydrofolyl-(gamma-L-Glu)(n+1) + ADP + phosphate + H(+)</text>
        <dbReference type="Rhea" id="RHEA:51912"/>
        <dbReference type="Rhea" id="RHEA-COMP:13257"/>
        <dbReference type="Rhea" id="RHEA-COMP:13258"/>
        <dbReference type="ChEBI" id="CHEBI:15378"/>
        <dbReference type="ChEBI" id="CHEBI:29985"/>
        <dbReference type="ChEBI" id="CHEBI:30616"/>
        <dbReference type="ChEBI" id="CHEBI:43474"/>
        <dbReference type="ChEBI" id="CHEBI:136572"/>
        <dbReference type="ChEBI" id="CHEBI:456216"/>
        <dbReference type="EC" id="6.3.2.17"/>
    </reaction>
</comment>
<evidence type="ECO:0000256" key="14">
    <source>
        <dbReference type="ARBA" id="ARBA00030048"/>
    </source>
</evidence>
<dbReference type="GO" id="GO:0005524">
    <property type="term" value="F:ATP binding"/>
    <property type="evidence" value="ECO:0007669"/>
    <property type="project" value="UniProtKB-KW"/>
</dbReference>
<dbReference type="GO" id="GO:0008841">
    <property type="term" value="F:dihydrofolate synthase activity"/>
    <property type="evidence" value="ECO:0007669"/>
    <property type="project" value="UniProtKB-EC"/>
</dbReference>
<evidence type="ECO:0000256" key="18">
    <source>
        <dbReference type="ARBA" id="ARBA00047808"/>
    </source>
</evidence>
<dbReference type="GO" id="GO:0004326">
    <property type="term" value="F:tetrahydrofolylpolyglutamate synthase activity"/>
    <property type="evidence" value="ECO:0007669"/>
    <property type="project" value="UniProtKB-EC"/>
</dbReference>
<sequence>MRDASSSLDAWLARLEAAHPVGIDLGLDRVAEVARRMGLLDRPIARRVITVAGTNGKGSTVAMLEALAREHGATTATYTSPHLLRYNERLRLDGREADDAVLVAGFEAVEAARLDAEPVSLTYFEAGTLGALHAIRACAPDLAILEVGLGGRLDAVNVLDADVAVVTTIARDHAAYLGDDLEGIGREKAGIMRPGRPAVLGSDRLPASVAATAEALGAPVFALNAAFFRESHPAGWTWRGRDARGSALTLTDLPDPGLPLDNAASALQALALADQALDPAACRRALDGVRLPGRMQWRGQWCLDVGHNPHAAEYLARRLAERPCRGRTIALLGMLADKDAEGVIRALAPVVEAWLPVSLEGDRARSAEALAGILGDRNLAVVHRASSPAAGAAWLATHLDPEDRVLVCGSFFTVAGVLAAWAEEAQTGADEASGEGAR</sequence>
<evidence type="ECO:0000256" key="12">
    <source>
        <dbReference type="ARBA" id="ARBA00022842"/>
    </source>
</evidence>
<dbReference type="GO" id="GO:0046656">
    <property type="term" value="P:folic acid biosynthetic process"/>
    <property type="evidence" value="ECO:0007669"/>
    <property type="project" value="UniProtKB-KW"/>
</dbReference>
<keyword evidence="25" id="KW-1185">Reference proteome</keyword>
<dbReference type="InterPro" id="IPR004101">
    <property type="entry name" value="Mur_ligase_C"/>
</dbReference>
<accession>A0A291P883</accession>
<evidence type="ECO:0000256" key="8">
    <source>
        <dbReference type="ARBA" id="ARBA00022598"/>
    </source>
</evidence>
<comment type="pathway">
    <text evidence="3">Cofactor biosynthesis; tetrahydrofolylpolyglutamate biosynthesis.</text>
</comment>
<keyword evidence="12" id="KW-0460">Magnesium</keyword>
<dbReference type="Pfam" id="PF02875">
    <property type="entry name" value="Mur_ligase_C"/>
    <property type="match status" value="1"/>
</dbReference>
<evidence type="ECO:0000256" key="19">
    <source>
        <dbReference type="ARBA" id="ARBA00049035"/>
    </source>
</evidence>
<comment type="catalytic activity">
    <reaction evidence="17">
        <text>(6S)-5,6,7,8-tetrahydrofolyl-(gamma-L-Glu)(n) + L-glutamate + ATP = (6S)-5,6,7,8-tetrahydrofolyl-(gamma-L-Glu)(n+1) + ADP + phosphate + H(+)</text>
        <dbReference type="Rhea" id="RHEA:10580"/>
        <dbReference type="Rhea" id="RHEA-COMP:14738"/>
        <dbReference type="Rhea" id="RHEA-COMP:14740"/>
        <dbReference type="ChEBI" id="CHEBI:15378"/>
        <dbReference type="ChEBI" id="CHEBI:29985"/>
        <dbReference type="ChEBI" id="CHEBI:30616"/>
        <dbReference type="ChEBI" id="CHEBI:43474"/>
        <dbReference type="ChEBI" id="CHEBI:141005"/>
        <dbReference type="ChEBI" id="CHEBI:456216"/>
        <dbReference type="EC" id="6.3.2.17"/>
    </reaction>
</comment>
<feature type="domain" description="Mur ligase central" evidence="23">
    <location>
        <begin position="51"/>
        <end position="193"/>
    </location>
</feature>
<dbReference type="AlphaFoldDB" id="A0A291P883"/>
<reference evidence="24 25" key="1">
    <citation type="journal article" date="2017" name="Sci. Rep.">
        <title>Revealing the Saline Adaptation Strategies of the Halophilic Bacterium Halomonas beimenensis through High-throughput Omics and Transposon Mutagenesis Approaches.</title>
        <authorList>
            <person name="Chen Y.H."/>
            <person name="Lin S.S."/>
            <person name="Shyu Y.T."/>
        </authorList>
    </citation>
    <scope>NUCLEOTIDE SEQUENCE [LARGE SCALE GENOMIC DNA]</scope>
    <source>
        <strain evidence="24 25">NTU-111</strain>
    </source>
</reference>
<dbReference type="EC" id="6.3.2.12" evidence="5"/>
<dbReference type="Gene3D" id="3.90.190.20">
    <property type="entry name" value="Mur ligase, C-terminal domain"/>
    <property type="match status" value="1"/>
</dbReference>
<feature type="domain" description="Mur ligase C-terminal" evidence="22">
    <location>
        <begin position="293"/>
        <end position="411"/>
    </location>
</feature>
<evidence type="ECO:0000256" key="3">
    <source>
        <dbReference type="ARBA" id="ARBA00005150"/>
    </source>
</evidence>
<dbReference type="InterPro" id="IPR036615">
    <property type="entry name" value="Mur_ligase_C_dom_sf"/>
</dbReference>
<dbReference type="Gene3D" id="3.40.1190.10">
    <property type="entry name" value="Mur-like, catalytic domain"/>
    <property type="match status" value="1"/>
</dbReference>
<keyword evidence="11 21" id="KW-0067">ATP-binding</keyword>
<evidence type="ECO:0000256" key="9">
    <source>
        <dbReference type="ARBA" id="ARBA00022723"/>
    </source>
</evidence>
<evidence type="ECO:0000256" key="21">
    <source>
        <dbReference type="PIRNR" id="PIRNR001563"/>
    </source>
</evidence>
<evidence type="ECO:0000259" key="22">
    <source>
        <dbReference type="Pfam" id="PF02875"/>
    </source>
</evidence>
<dbReference type="RefSeq" id="WP_097789474.1">
    <property type="nucleotide sequence ID" value="NZ_BAAADT010000065.1"/>
</dbReference>
<protein>
    <recommendedName>
        <fullName evidence="7">Dihydrofolate synthase/folylpolyglutamate synthase</fullName>
        <ecNumber evidence="5">6.3.2.12</ecNumber>
        <ecNumber evidence="6">6.3.2.17</ecNumber>
    </recommendedName>
    <alternativeName>
        <fullName evidence="16">Folylpoly-gamma-glutamate synthetase-dihydrofolate synthetase</fullName>
    </alternativeName>
    <alternativeName>
        <fullName evidence="14">Folylpolyglutamate synthetase</fullName>
    </alternativeName>
    <alternativeName>
        <fullName evidence="15">Tetrahydrofolylpolyglutamate synthase</fullName>
    </alternativeName>
</protein>
<comment type="catalytic activity">
    <reaction evidence="20">
        <text>7,8-dihydropteroate + L-glutamate + ATP = 7,8-dihydrofolate + ADP + phosphate + H(+)</text>
        <dbReference type="Rhea" id="RHEA:23584"/>
        <dbReference type="ChEBI" id="CHEBI:15378"/>
        <dbReference type="ChEBI" id="CHEBI:17839"/>
        <dbReference type="ChEBI" id="CHEBI:29985"/>
        <dbReference type="ChEBI" id="CHEBI:30616"/>
        <dbReference type="ChEBI" id="CHEBI:43474"/>
        <dbReference type="ChEBI" id="CHEBI:57451"/>
        <dbReference type="ChEBI" id="CHEBI:456216"/>
        <dbReference type="EC" id="6.3.2.12"/>
    </reaction>
</comment>
<dbReference type="PIRSF" id="PIRSF001563">
    <property type="entry name" value="Folylpolyglu_synth"/>
    <property type="match status" value="1"/>
</dbReference>
<dbReference type="Pfam" id="PF08245">
    <property type="entry name" value="Mur_ligase_M"/>
    <property type="match status" value="1"/>
</dbReference>
<dbReference type="EMBL" id="CP021435">
    <property type="protein sequence ID" value="ATJ83100.1"/>
    <property type="molecule type" value="Genomic_DNA"/>
</dbReference>
<dbReference type="NCBIfam" id="TIGR01499">
    <property type="entry name" value="folC"/>
    <property type="match status" value="1"/>
</dbReference>
<dbReference type="SUPFAM" id="SSF53244">
    <property type="entry name" value="MurD-like peptide ligases, peptide-binding domain"/>
    <property type="match status" value="1"/>
</dbReference>
<evidence type="ECO:0000256" key="1">
    <source>
        <dbReference type="ARBA" id="ARBA00002714"/>
    </source>
</evidence>
<dbReference type="PANTHER" id="PTHR11136:SF0">
    <property type="entry name" value="DIHYDROFOLATE SYNTHETASE-RELATED"/>
    <property type="match status" value="1"/>
</dbReference>
<dbReference type="PANTHER" id="PTHR11136">
    <property type="entry name" value="FOLYLPOLYGLUTAMATE SYNTHASE-RELATED"/>
    <property type="match status" value="1"/>
</dbReference>
<evidence type="ECO:0000256" key="4">
    <source>
        <dbReference type="ARBA" id="ARBA00008276"/>
    </source>
</evidence>
<evidence type="ECO:0000256" key="10">
    <source>
        <dbReference type="ARBA" id="ARBA00022741"/>
    </source>
</evidence>
<gene>
    <name evidence="24" type="primary">folC</name>
    <name evidence="24" type="ORF">BEI_2113</name>
</gene>